<feature type="region of interest" description="Disordered" evidence="1">
    <location>
        <begin position="1"/>
        <end position="22"/>
    </location>
</feature>
<dbReference type="InterPro" id="IPR029048">
    <property type="entry name" value="HSP70_C_sf"/>
</dbReference>
<dbReference type="AlphaFoldDB" id="A0A091CN32"/>
<organism evidence="2 3">
    <name type="scientific">Fukomys damarensis</name>
    <name type="common">Damaraland mole rat</name>
    <name type="synonym">Cryptomys damarensis</name>
    <dbReference type="NCBI Taxonomy" id="885580"/>
    <lineage>
        <taxon>Eukaryota</taxon>
        <taxon>Metazoa</taxon>
        <taxon>Chordata</taxon>
        <taxon>Craniata</taxon>
        <taxon>Vertebrata</taxon>
        <taxon>Euteleostomi</taxon>
        <taxon>Mammalia</taxon>
        <taxon>Eutheria</taxon>
        <taxon>Euarchontoglires</taxon>
        <taxon>Glires</taxon>
        <taxon>Rodentia</taxon>
        <taxon>Hystricomorpha</taxon>
        <taxon>Bathyergidae</taxon>
        <taxon>Fukomys</taxon>
    </lineage>
</organism>
<accession>A0A091CN32</accession>
<reference evidence="2 3" key="1">
    <citation type="submission" date="2013-11" db="EMBL/GenBank/DDBJ databases">
        <title>The Damaraland mole rat (Fukomys damarensis) genome and evolution of African mole rats.</title>
        <authorList>
            <person name="Gladyshev V.N."/>
            <person name="Fang X."/>
        </authorList>
    </citation>
    <scope>NUCLEOTIDE SEQUENCE [LARGE SCALE GENOMIC DNA]</scope>
    <source>
        <tissue evidence="2">Liver</tissue>
    </source>
</reference>
<feature type="region of interest" description="Disordered" evidence="1">
    <location>
        <begin position="42"/>
        <end position="68"/>
    </location>
</feature>
<sequence length="88" mass="10297">MNEVMEWMNNKLNRQSRQSPTLNPIVKTKQIEAKMKELTSLCNPTISKPKPKVEPPKRSKKLLSRMDQWTDKEIAPARRLPSRVQTQL</sequence>
<gene>
    <name evidence="2" type="ORF">H920_18311</name>
</gene>
<keyword evidence="3" id="KW-1185">Reference proteome</keyword>
<evidence type="ECO:0000313" key="2">
    <source>
        <dbReference type="EMBL" id="KFO20304.1"/>
    </source>
</evidence>
<dbReference type="Proteomes" id="UP000028990">
    <property type="component" value="Unassembled WGS sequence"/>
</dbReference>
<name>A0A091CN32_FUKDA</name>
<keyword evidence="2" id="KW-0346">Stress response</keyword>
<protein>
    <submittedName>
        <fullName evidence="2">Heat shock 70 kDa protein 4</fullName>
    </submittedName>
</protein>
<feature type="compositionally biased region" description="Polar residues" evidence="1">
    <location>
        <begin position="10"/>
        <end position="22"/>
    </location>
</feature>
<evidence type="ECO:0000256" key="1">
    <source>
        <dbReference type="SAM" id="MobiDB-lite"/>
    </source>
</evidence>
<dbReference type="SUPFAM" id="SSF100934">
    <property type="entry name" value="Heat shock protein 70kD (HSP70), C-terminal subdomain"/>
    <property type="match status" value="1"/>
</dbReference>
<dbReference type="EMBL" id="KN124810">
    <property type="protein sequence ID" value="KFO20304.1"/>
    <property type="molecule type" value="Genomic_DNA"/>
</dbReference>
<evidence type="ECO:0000313" key="3">
    <source>
        <dbReference type="Proteomes" id="UP000028990"/>
    </source>
</evidence>
<proteinExistence type="predicted"/>